<keyword evidence="5" id="KW-1185">Reference proteome</keyword>
<evidence type="ECO:0000313" key="4">
    <source>
        <dbReference type="EMBL" id="PYH98973.1"/>
    </source>
</evidence>
<feature type="region of interest" description="Disordered" evidence="2">
    <location>
        <begin position="103"/>
        <end position="164"/>
    </location>
</feature>
<feature type="coiled-coil region" evidence="1">
    <location>
        <begin position="258"/>
        <end position="292"/>
    </location>
</feature>
<feature type="region of interest" description="Disordered" evidence="2">
    <location>
        <begin position="705"/>
        <end position="744"/>
    </location>
</feature>
<evidence type="ECO:0000256" key="1">
    <source>
        <dbReference type="SAM" id="Coils"/>
    </source>
</evidence>
<feature type="region of interest" description="Disordered" evidence="2">
    <location>
        <begin position="341"/>
        <end position="360"/>
    </location>
</feature>
<feature type="compositionally biased region" description="Basic and acidic residues" evidence="2">
    <location>
        <begin position="721"/>
        <end position="732"/>
    </location>
</feature>
<feature type="domain" description="Spindle pole body-associated protein cut12" evidence="3">
    <location>
        <begin position="162"/>
        <end position="302"/>
    </location>
</feature>
<sequence length="744" mass="84017">MRISSTWEDQVADNSRGAEPPETPAPVFAIRAFKSALFGTPGADDDQTSKRSLETKNPFPNHRMDDNLVLKPSVGTARDASKAIKADDVDLTMNAMASPTKSILVTPGTASNRRKTVSFGDSVVDNERRRDQPSTKPSNTPTTSSSNFTSQWSANSSDGKFKPRSKLTQALMDSRDRSSKGSDLFSLLDADLNPSSSSQTASKTASTEPDDNDDTINLNEPRSQSGKYWKAEFDNYRTKTTWEIKKLIQYRSAAKTYAKKKDDEASRLADKLKEEEIKVAEMERHVTQLASTMVGEGAQADKEKLVQELTKQTALALQYKHRVSSLRKLLERHDVVGSEVDEIGEHSELENTSGKTTPELHKTQQALEQATAKIEEMKLQHSDFSKLKDLARSSEQKASELQKENASLKQTLARVKQEMSKYEGRRKEKETKLKQREAKLETRIQEYRERLKTATQQHRENEEDLKESFNEERHRMQEQIDQLRIKLTAIESLPHTQARTRPSDSPRKQHAGVHVHDFGQISPQKDLEDETTADIDEPPSPSPRAKDRRSYTSRYSTGTGDLGLKRAMKAMGITDEHQLAYLGESLKPPQTRYHADNDRDEHTMPPSSPPDYHAPATRSRPKQKYKPEPYRSLYASTHPTAPETTLTSLAHHLANNLDDSHHGRPRPRRSPSKYNLDAVSALPDSHALDRAKRKQSLAAVMHRDSLPMDRKIQAQARLKQRKDDTRKGKENIKTYSSQPLTVLE</sequence>
<feature type="region of interest" description="Disordered" evidence="2">
    <location>
        <begin position="1"/>
        <end position="25"/>
    </location>
</feature>
<dbReference type="AlphaFoldDB" id="A0A319E5T2"/>
<feature type="region of interest" description="Disordered" evidence="2">
    <location>
        <begin position="582"/>
        <end position="627"/>
    </location>
</feature>
<feature type="region of interest" description="Disordered" evidence="2">
    <location>
        <begin position="492"/>
        <end position="562"/>
    </location>
</feature>
<feature type="compositionally biased region" description="Acidic residues" evidence="2">
    <location>
        <begin position="527"/>
        <end position="537"/>
    </location>
</feature>
<gene>
    <name evidence="4" type="ORF">BO71DRAFT_425596</name>
</gene>
<feature type="compositionally biased region" description="Polar residues" evidence="2">
    <location>
        <begin position="733"/>
        <end position="744"/>
    </location>
</feature>
<organism evidence="4 5">
    <name type="scientific">Aspergillus ellipticus CBS 707.79</name>
    <dbReference type="NCBI Taxonomy" id="1448320"/>
    <lineage>
        <taxon>Eukaryota</taxon>
        <taxon>Fungi</taxon>
        <taxon>Dikarya</taxon>
        <taxon>Ascomycota</taxon>
        <taxon>Pezizomycotina</taxon>
        <taxon>Eurotiomycetes</taxon>
        <taxon>Eurotiomycetidae</taxon>
        <taxon>Eurotiales</taxon>
        <taxon>Aspergillaceae</taxon>
        <taxon>Aspergillus</taxon>
        <taxon>Aspergillus subgen. Circumdati</taxon>
    </lineage>
</organism>
<evidence type="ECO:0000313" key="5">
    <source>
        <dbReference type="Proteomes" id="UP000247810"/>
    </source>
</evidence>
<feature type="compositionally biased region" description="Basic and acidic residues" evidence="2">
    <location>
        <begin position="593"/>
        <end position="603"/>
    </location>
</feature>
<dbReference type="OrthoDB" id="5383703at2759"/>
<name>A0A319E5T2_9EURO</name>
<reference evidence="4 5" key="1">
    <citation type="submission" date="2018-02" db="EMBL/GenBank/DDBJ databases">
        <title>The genomes of Aspergillus section Nigri reveals drivers in fungal speciation.</title>
        <authorList>
            <consortium name="DOE Joint Genome Institute"/>
            <person name="Vesth T.C."/>
            <person name="Nybo J."/>
            <person name="Theobald S."/>
            <person name="Brandl J."/>
            <person name="Frisvad J.C."/>
            <person name="Nielsen K.F."/>
            <person name="Lyhne E.K."/>
            <person name="Kogle M.E."/>
            <person name="Kuo A."/>
            <person name="Riley R."/>
            <person name="Clum A."/>
            <person name="Nolan M."/>
            <person name="Lipzen A."/>
            <person name="Salamov A."/>
            <person name="Henrissat B."/>
            <person name="Wiebenga A."/>
            <person name="De vries R.P."/>
            <person name="Grigoriev I.V."/>
            <person name="Mortensen U.H."/>
            <person name="Andersen M.R."/>
            <person name="Baker S.E."/>
        </authorList>
    </citation>
    <scope>NUCLEOTIDE SEQUENCE [LARGE SCALE GENOMIC DNA]</scope>
    <source>
        <strain evidence="4 5">CBS 707.79</strain>
    </source>
</reference>
<dbReference type="STRING" id="1448320.A0A319E5T2"/>
<dbReference type="Pfam" id="PF11500">
    <property type="entry name" value="Cut12"/>
    <property type="match status" value="1"/>
</dbReference>
<feature type="compositionally biased region" description="Low complexity" evidence="2">
    <location>
        <begin position="134"/>
        <end position="150"/>
    </location>
</feature>
<keyword evidence="1" id="KW-0175">Coiled coil</keyword>
<feature type="region of interest" description="Disordered" evidence="2">
    <location>
        <begin position="452"/>
        <end position="478"/>
    </location>
</feature>
<evidence type="ECO:0000259" key="3">
    <source>
        <dbReference type="Pfam" id="PF11500"/>
    </source>
</evidence>
<dbReference type="InterPro" id="IPR021589">
    <property type="entry name" value="Cut12"/>
</dbReference>
<dbReference type="EMBL" id="KZ825806">
    <property type="protein sequence ID" value="PYH98973.1"/>
    <property type="molecule type" value="Genomic_DNA"/>
</dbReference>
<evidence type="ECO:0000256" key="2">
    <source>
        <dbReference type="SAM" id="MobiDB-lite"/>
    </source>
</evidence>
<feature type="compositionally biased region" description="Low complexity" evidence="2">
    <location>
        <begin position="195"/>
        <end position="207"/>
    </location>
</feature>
<feature type="region of interest" description="Disordered" evidence="2">
    <location>
        <begin position="186"/>
        <end position="223"/>
    </location>
</feature>
<accession>A0A319E5T2</accession>
<proteinExistence type="predicted"/>
<dbReference type="Proteomes" id="UP000247810">
    <property type="component" value="Unassembled WGS sequence"/>
</dbReference>
<dbReference type="VEuPathDB" id="FungiDB:BO71DRAFT_425596"/>
<protein>
    <recommendedName>
        <fullName evidence="3">Spindle pole body-associated protein cut12 domain-containing protein</fullName>
    </recommendedName>
</protein>
<feature type="region of interest" description="Disordered" evidence="2">
    <location>
        <begin position="39"/>
        <end position="67"/>
    </location>
</feature>